<gene>
    <name evidence="2" type="ORF">SAMN05216252_122124</name>
</gene>
<organism evidence="2 3">
    <name type="scientific">Actinacidiphila glaucinigra</name>
    <dbReference type="NCBI Taxonomy" id="235986"/>
    <lineage>
        <taxon>Bacteria</taxon>
        <taxon>Bacillati</taxon>
        <taxon>Actinomycetota</taxon>
        <taxon>Actinomycetes</taxon>
        <taxon>Kitasatosporales</taxon>
        <taxon>Streptomycetaceae</taxon>
        <taxon>Actinacidiphila</taxon>
    </lineage>
</organism>
<keyword evidence="3" id="KW-1185">Reference proteome</keyword>
<feature type="region of interest" description="Disordered" evidence="1">
    <location>
        <begin position="98"/>
        <end position="130"/>
    </location>
</feature>
<dbReference type="AlphaFoldDB" id="A0A239M3B7"/>
<dbReference type="EMBL" id="FZOF01000022">
    <property type="protein sequence ID" value="SNT37100.1"/>
    <property type="molecule type" value="Genomic_DNA"/>
</dbReference>
<dbReference type="OrthoDB" id="3618826at2"/>
<reference evidence="2 3" key="1">
    <citation type="submission" date="2017-06" db="EMBL/GenBank/DDBJ databases">
        <authorList>
            <person name="Kim H.J."/>
            <person name="Triplett B.A."/>
        </authorList>
    </citation>
    <scope>NUCLEOTIDE SEQUENCE [LARGE SCALE GENOMIC DNA]</scope>
    <source>
        <strain evidence="2 3">CGMCC 4.1858</strain>
    </source>
</reference>
<evidence type="ECO:0000313" key="3">
    <source>
        <dbReference type="Proteomes" id="UP000198280"/>
    </source>
</evidence>
<evidence type="ECO:0000256" key="1">
    <source>
        <dbReference type="SAM" id="MobiDB-lite"/>
    </source>
</evidence>
<accession>A0A239M3B7</accession>
<dbReference type="Proteomes" id="UP000198280">
    <property type="component" value="Unassembled WGS sequence"/>
</dbReference>
<name>A0A239M3B7_9ACTN</name>
<sequence>MGATGWDYVTPYRGSVEATLEGLHEQVFQELYGDGEEYRDRAELYADESMADSGTHSILDVHRIVDTPAGPGRGDWDYCTLRPLRPERLVHHFGTAEPTPQQFEDAMARAKDPSSLRSRRSRRSRRAEDTTLIHEQELRWTGHYVLLHSDGEPTHVGFFGISGD</sequence>
<evidence type="ECO:0000313" key="2">
    <source>
        <dbReference type="EMBL" id="SNT37100.1"/>
    </source>
</evidence>
<protein>
    <submittedName>
        <fullName evidence="2">Uncharacterized protein</fullName>
    </submittedName>
</protein>
<proteinExistence type="predicted"/>